<accession>A0A1F5G0U7</accession>
<dbReference type="CDD" id="cd02540">
    <property type="entry name" value="GT2_GlmU_N_bac"/>
    <property type="match status" value="1"/>
</dbReference>
<dbReference type="PANTHER" id="PTHR43584:SF3">
    <property type="entry name" value="BIFUNCTIONAL PROTEIN GLMU"/>
    <property type="match status" value="1"/>
</dbReference>
<dbReference type="GO" id="GO:0003977">
    <property type="term" value="F:UDP-N-acetylglucosamine diphosphorylase activity"/>
    <property type="evidence" value="ECO:0007669"/>
    <property type="project" value="UniProtKB-EC"/>
</dbReference>
<evidence type="ECO:0000256" key="2">
    <source>
        <dbReference type="ARBA" id="ARBA00022695"/>
    </source>
</evidence>
<dbReference type="Proteomes" id="UP000177921">
    <property type="component" value="Unassembled WGS sequence"/>
</dbReference>
<dbReference type="InterPro" id="IPR050065">
    <property type="entry name" value="GlmU-like"/>
</dbReference>
<dbReference type="AlphaFoldDB" id="A0A1F5G0U7"/>
<reference evidence="8 9" key="1">
    <citation type="journal article" date="2016" name="Nat. Commun.">
        <title>Thousands of microbial genomes shed light on interconnected biogeochemical processes in an aquifer system.</title>
        <authorList>
            <person name="Anantharaman K."/>
            <person name="Brown C.T."/>
            <person name="Hug L.A."/>
            <person name="Sharon I."/>
            <person name="Castelle C.J."/>
            <person name="Probst A.J."/>
            <person name="Thomas B.C."/>
            <person name="Singh A."/>
            <person name="Wilkins M.J."/>
            <person name="Karaoz U."/>
            <person name="Brodie E.L."/>
            <person name="Williams K.H."/>
            <person name="Hubbard S.S."/>
            <person name="Banfield J.F."/>
        </authorList>
    </citation>
    <scope>NUCLEOTIDE SEQUENCE [LARGE SCALE GENOMIC DNA]</scope>
</reference>
<evidence type="ECO:0000256" key="3">
    <source>
        <dbReference type="ARBA" id="ARBA00023315"/>
    </source>
</evidence>
<evidence type="ECO:0000256" key="6">
    <source>
        <dbReference type="ARBA" id="ARBA00049628"/>
    </source>
</evidence>
<dbReference type="InterPro" id="IPR029044">
    <property type="entry name" value="Nucleotide-diphossugar_trans"/>
</dbReference>
<dbReference type="InterPro" id="IPR005835">
    <property type="entry name" value="NTP_transferase_dom"/>
</dbReference>
<keyword evidence="2" id="KW-0548">Nucleotidyltransferase</keyword>
<comment type="catalytic activity">
    <reaction evidence="5">
        <text>N-acetyl-alpha-D-glucosamine 1-phosphate + UTP + H(+) = UDP-N-acetyl-alpha-D-glucosamine + diphosphate</text>
        <dbReference type="Rhea" id="RHEA:13509"/>
        <dbReference type="ChEBI" id="CHEBI:15378"/>
        <dbReference type="ChEBI" id="CHEBI:33019"/>
        <dbReference type="ChEBI" id="CHEBI:46398"/>
        <dbReference type="ChEBI" id="CHEBI:57705"/>
        <dbReference type="ChEBI" id="CHEBI:57776"/>
        <dbReference type="EC" id="2.7.7.23"/>
    </reaction>
</comment>
<comment type="catalytic activity">
    <reaction evidence="4">
        <text>alpha-D-glucosamine 1-phosphate + acetyl-CoA = N-acetyl-alpha-D-glucosamine 1-phosphate + CoA + H(+)</text>
        <dbReference type="Rhea" id="RHEA:13725"/>
        <dbReference type="ChEBI" id="CHEBI:15378"/>
        <dbReference type="ChEBI" id="CHEBI:57287"/>
        <dbReference type="ChEBI" id="CHEBI:57288"/>
        <dbReference type="ChEBI" id="CHEBI:57776"/>
        <dbReference type="ChEBI" id="CHEBI:58516"/>
        <dbReference type="EC" id="2.3.1.157"/>
    </reaction>
</comment>
<organism evidence="8 9">
    <name type="scientific">Candidatus Collierbacteria bacterium RIFOXYD1_FULL_46_26</name>
    <dbReference type="NCBI Taxonomy" id="1817732"/>
    <lineage>
        <taxon>Bacteria</taxon>
        <taxon>Candidatus Collieribacteriota</taxon>
    </lineage>
</organism>
<dbReference type="GO" id="GO:0019134">
    <property type="term" value="F:glucosamine-1-phosphate N-acetyltransferase activity"/>
    <property type="evidence" value="ECO:0007669"/>
    <property type="project" value="UniProtKB-EC"/>
</dbReference>
<evidence type="ECO:0000313" key="8">
    <source>
        <dbReference type="EMBL" id="OGD85486.1"/>
    </source>
</evidence>
<dbReference type="PANTHER" id="PTHR43584">
    <property type="entry name" value="NUCLEOTIDYL TRANSFERASE"/>
    <property type="match status" value="1"/>
</dbReference>
<comment type="caution">
    <text evidence="8">The sequence shown here is derived from an EMBL/GenBank/DDBJ whole genome shotgun (WGS) entry which is preliminary data.</text>
</comment>
<dbReference type="Pfam" id="PF00483">
    <property type="entry name" value="NTP_transferase"/>
    <property type="match status" value="1"/>
</dbReference>
<evidence type="ECO:0000313" key="9">
    <source>
        <dbReference type="Proteomes" id="UP000177921"/>
    </source>
</evidence>
<evidence type="ECO:0000256" key="1">
    <source>
        <dbReference type="ARBA" id="ARBA00022679"/>
    </source>
</evidence>
<feature type="domain" description="Nucleotidyl transferase" evidence="7">
    <location>
        <begin position="10"/>
        <end position="246"/>
    </location>
</feature>
<dbReference type="SUPFAM" id="SSF53448">
    <property type="entry name" value="Nucleotide-diphospho-sugar transferases"/>
    <property type="match status" value="1"/>
</dbReference>
<evidence type="ECO:0000259" key="7">
    <source>
        <dbReference type="Pfam" id="PF00483"/>
    </source>
</evidence>
<name>A0A1F5G0U7_9BACT</name>
<sequence>MNHQLSSTAAIVLAAGRGTRMKAKSKNKVAFRVNGQPMIAHAVTHLREAKVGQIIAVVGFQAESVKKALGSSVTYVTQSEPLGTGDALKTALPQLNPHIKTVLSVYGDDSAFYPAKLYQDMVNQLITSHSDLLFLTIRKANPTGLGRIVRDSHGQIVKIVEEKNATPEEKMIQEINTGFYCFKREFLDQFIGEIHLDSVSQEYYLTDLVEIALSHGKKVDALYIKDDSIWHGVNTRSDYARALRKINP</sequence>
<dbReference type="EMBL" id="MFAR01000002">
    <property type="protein sequence ID" value="OGD85486.1"/>
    <property type="molecule type" value="Genomic_DNA"/>
</dbReference>
<dbReference type="Gene3D" id="3.90.550.10">
    <property type="entry name" value="Spore Coat Polysaccharide Biosynthesis Protein SpsA, Chain A"/>
    <property type="match status" value="1"/>
</dbReference>
<keyword evidence="3" id="KW-0012">Acyltransferase</keyword>
<comment type="function">
    <text evidence="6">Catalyzes the last two sequential reactions in the de novo biosynthetic pathway for UDP-N-acetylglucosamine (UDP-GlcNAc). The C-terminal domain catalyzes the transfer of acetyl group from acetyl coenzyme A to glucosamine-1-phosphate (GlcN-1-P) to produce N-acetylglucosamine-1-phosphate (GlcNAc-1-P), which is converted into UDP-GlcNAc by the transfer of uridine 5-monophosphate (from uridine 5-triphosphate), a reaction catalyzed by the N-terminal domain.</text>
</comment>
<proteinExistence type="predicted"/>
<evidence type="ECO:0000256" key="5">
    <source>
        <dbReference type="ARBA" id="ARBA00048493"/>
    </source>
</evidence>
<keyword evidence="1" id="KW-0808">Transferase</keyword>
<gene>
    <name evidence="8" type="ORF">A2618_02280</name>
</gene>
<evidence type="ECO:0000256" key="4">
    <source>
        <dbReference type="ARBA" id="ARBA00048247"/>
    </source>
</evidence>
<protein>
    <recommendedName>
        <fullName evidence="7">Nucleotidyl transferase domain-containing protein</fullName>
    </recommendedName>
</protein>